<reference evidence="2" key="1">
    <citation type="journal article" date="2019" name="Int. J. Syst. Evol. Microbiol.">
        <title>The Global Catalogue of Microorganisms (GCM) 10K type strain sequencing project: providing services to taxonomists for standard genome sequencing and annotation.</title>
        <authorList>
            <consortium name="The Broad Institute Genomics Platform"/>
            <consortium name="The Broad Institute Genome Sequencing Center for Infectious Disease"/>
            <person name="Wu L."/>
            <person name="Ma J."/>
        </authorList>
    </citation>
    <scope>NUCLEOTIDE SEQUENCE [LARGE SCALE GENOMIC DNA]</scope>
    <source>
        <strain evidence="2">JCM 13006</strain>
    </source>
</reference>
<evidence type="ECO:0008006" key="3">
    <source>
        <dbReference type="Google" id="ProtNLM"/>
    </source>
</evidence>
<protein>
    <recommendedName>
        <fullName evidence="3">Lipoprotein</fullName>
    </recommendedName>
</protein>
<sequence>MHLQGWARRSGAGLLAAAGLAGCTGGGGSSEAVAEADKAPAVAAMSAPQVVRTGRQALADAPSFTFNLAVGVRSYRFPTVSVTADRSGHCTGTLAGESRGPVEVRRIGQRAWVKGSADFWKEFEGSQRAAAPARLADRYVLVHRGYKPLDDLVARCDPEWILDFLDENIGGEEQEKVGSTTMNGTDTLQVHSGTPGQGAELYVATTGTPYLVKLARQAGPRASTVSFSAFGEPVSVTEPPAAETVDLVEAVTAAA</sequence>
<name>A0ABP9EMZ4_9ACTN</name>
<gene>
    <name evidence="1" type="ORF">GCM10023235_73330</name>
</gene>
<dbReference type="Proteomes" id="UP001501752">
    <property type="component" value="Unassembled WGS sequence"/>
</dbReference>
<proteinExistence type="predicted"/>
<evidence type="ECO:0000313" key="1">
    <source>
        <dbReference type="EMBL" id="GAA4882151.1"/>
    </source>
</evidence>
<keyword evidence="2" id="KW-1185">Reference proteome</keyword>
<dbReference type="EMBL" id="BAABIS010000001">
    <property type="protein sequence ID" value="GAA4882151.1"/>
    <property type="molecule type" value="Genomic_DNA"/>
</dbReference>
<evidence type="ECO:0000313" key="2">
    <source>
        <dbReference type="Proteomes" id="UP001501752"/>
    </source>
</evidence>
<organism evidence="1 2">
    <name type="scientific">Kitasatospora terrestris</name>
    <dbReference type="NCBI Taxonomy" id="258051"/>
    <lineage>
        <taxon>Bacteria</taxon>
        <taxon>Bacillati</taxon>
        <taxon>Actinomycetota</taxon>
        <taxon>Actinomycetes</taxon>
        <taxon>Kitasatosporales</taxon>
        <taxon>Streptomycetaceae</taxon>
        <taxon>Kitasatospora</taxon>
    </lineage>
</organism>
<dbReference type="Gene3D" id="2.50.20.20">
    <property type="match status" value="1"/>
</dbReference>
<accession>A0ABP9EMZ4</accession>
<comment type="caution">
    <text evidence="1">The sequence shown here is derived from an EMBL/GenBank/DDBJ whole genome shotgun (WGS) entry which is preliminary data.</text>
</comment>